<name>A0A7Z7B113_9EURY</name>
<dbReference type="PANTHER" id="PTHR33969:SF2">
    <property type="entry name" value="SEGREGATION AND CONDENSATION PROTEIN A"/>
    <property type="match status" value="1"/>
</dbReference>
<sequence>MNEIAEDMEMVQAVDIAQIADVSLPCTIDPEFVETLRGLGVDEALLEFPEDVLSEPVEILMNLAKDGAINPWDIDIVNVTDMFLERVEVMQMLDLRISGRTLLYAAILLRMKSTGIVQEEEEEDCFDMFDAELDFYEVDEYPVPKLPIRRRATRPVTLQELIVELRKAEKVETRRKDRSVHRRLEEKAAVTTDEVLGIAHEEDILGRVRDMGAMLERSFEDCEFVILSDLMTDDRSENIMTYVSLLFLATEKKVWLAQKELFGELYVYPCNEACDIVNITEAA</sequence>
<dbReference type="Proteomes" id="UP000199259">
    <property type="component" value="Unassembled WGS sequence"/>
</dbReference>
<dbReference type="Gene3D" id="6.10.250.2410">
    <property type="match status" value="1"/>
</dbReference>
<proteinExistence type="predicted"/>
<dbReference type="RefSeq" id="WP_238380837.1">
    <property type="nucleotide sequence ID" value="NZ_FNCA01000011.1"/>
</dbReference>
<keyword evidence="2" id="KW-1185">Reference proteome</keyword>
<evidence type="ECO:0000313" key="2">
    <source>
        <dbReference type="Proteomes" id="UP000199259"/>
    </source>
</evidence>
<dbReference type="Pfam" id="PF02616">
    <property type="entry name" value="SMC_ScpA"/>
    <property type="match status" value="1"/>
</dbReference>
<protein>
    <submittedName>
        <fullName evidence="1">Condensin subunit ScpA</fullName>
    </submittedName>
</protein>
<gene>
    <name evidence="1" type="ORF">SAMN04488589_2633</name>
</gene>
<comment type="caution">
    <text evidence="1">The sequence shown here is derived from an EMBL/GenBank/DDBJ whole genome shotgun (WGS) entry which is preliminary data.</text>
</comment>
<dbReference type="Gene3D" id="1.10.10.580">
    <property type="entry name" value="Structural maintenance of chromosome 1. Chain E"/>
    <property type="match status" value="1"/>
</dbReference>
<dbReference type="InterPro" id="IPR023093">
    <property type="entry name" value="ScpA-like_C"/>
</dbReference>
<reference evidence="1 2" key="1">
    <citation type="submission" date="2016-10" db="EMBL/GenBank/DDBJ databases">
        <authorList>
            <person name="Varghese N."/>
            <person name="Submissions S."/>
        </authorList>
    </citation>
    <scope>NUCLEOTIDE SEQUENCE [LARGE SCALE GENOMIC DNA]</scope>
    <source>
        <strain evidence="1 2">PL 12/M</strain>
    </source>
</reference>
<organism evidence="1 2">
    <name type="scientific">Methanolobus vulcani</name>
    <dbReference type="NCBI Taxonomy" id="38026"/>
    <lineage>
        <taxon>Archaea</taxon>
        <taxon>Methanobacteriati</taxon>
        <taxon>Methanobacteriota</taxon>
        <taxon>Stenosarchaea group</taxon>
        <taxon>Methanomicrobia</taxon>
        <taxon>Methanosarcinales</taxon>
        <taxon>Methanosarcinaceae</taxon>
        <taxon>Methanolobus</taxon>
    </lineage>
</organism>
<evidence type="ECO:0000313" key="1">
    <source>
        <dbReference type="EMBL" id="SDG29793.1"/>
    </source>
</evidence>
<dbReference type="AlphaFoldDB" id="A0A7Z7B113"/>
<dbReference type="EMBL" id="FNCA01000011">
    <property type="protein sequence ID" value="SDG29793.1"/>
    <property type="molecule type" value="Genomic_DNA"/>
</dbReference>
<dbReference type="PANTHER" id="PTHR33969">
    <property type="entry name" value="SEGREGATION AND CONDENSATION PROTEIN A"/>
    <property type="match status" value="1"/>
</dbReference>
<accession>A0A7Z7B113</accession>
<dbReference type="InterPro" id="IPR003768">
    <property type="entry name" value="ScpA"/>
</dbReference>